<dbReference type="InterPro" id="IPR000531">
    <property type="entry name" value="Beta-barrel_TonB"/>
</dbReference>
<reference evidence="15 16" key="1">
    <citation type="submission" date="2019-03" db="EMBL/GenBank/DDBJ databases">
        <authorList>
            <person name="Kim M.K.M."/>
        </authorList>
    </citation>
    <scope>NUCLEOTIDE SEQUENCE [LARGE SCALE GENOMIC DNA]</scope>
    <source>
        <strain evidence="15 16">17J68-15</strain>
    </source>
</reference>
<dbReference type="SUPFAM" id="SSF56935">
    <property type="entry name" value="Porins"/>
    <property type="match status" value="1"/>
</dbReference>
<dbReference type="Gene3D" id="2.170.130.10">
    <property type="entry name" value="TonB-dependent receptor, plug domain"/>
    <property type="match status" value="1"/>
</dbReference>
<evidence type="ECO:0000259" key="14">
    <source>
        <dbReference type="Pfam" id="PF07715"/>
    </source>
</evidence>
<dbReference type="GO" id="GO:0015344">
    <property type="term" value="F:siderophore uptake transmembrane transporter activity"/>
    <property type="evidence" value="ECO:0007669"/>
    <property type="project" value="TreeGrafter"/>
</dbReference>
<accession>A0A4R4E8V1</accession>
<dbReference type="InterPro" id="IPR039426">
    <property type="entry name" value="TonB-dep_rcpt-like"/>
</dbReference>
<dbReference type="RefSeq" id="WP_131850794.1">
    <property type="nucleotide sequence ID" value="NZ_SKFH01000003.1"/>
</dbReference>
<dbReference type="InterPro" id="IPR012910">
    <property type="entry name" value="Plug_dom"/>
</dbReference>
<keyword evidence="2 10" id="KW-0813">Transport</keyword>
<keyword evidence="16" id="KW-1185">Reference proteome</keyword>
<evidence type="ECO:0000256" key="6">
    <source>
        <dbReference type="ARBA" id="ARBA00023077"/>
    </source>
</evidence>
<dbReference type="Pfam" id="PF00593">
    <property type="entry name" value="TonB_dep_Rec_b-barrel"/>
    <property type="match status" value="1"/>
</dbReference>
<keyword evidence="6 11" id="KW-0798">TonB box</keyword>
<dbReference type="GO" id="GO:0044718">
    <property type="term" value="P:siderophore transmembrane transport"/>
    <property type="evidence" value="ECO:0007669"/>
    <property type="project" value="TreeGrafter"/>
</dbReference>
<evidence type="ECO:0000256" key="12">
    <source>
        <dbReference type="SAM" id="SignalP"/>
    </source>
</evidence>
<evidence type="ECO:0000313" key="16">
    <source>
        <dbReference type="Proteomes" id="UP000295164"/>
    </source>
</evidence>
<proteinExistence type="inferred from homology"/>
<comment type="similarity">
    <text evidence="10 11">Belongs to the TonB-dependent receptor family.</text>
</comment>
<protein>
    <submittedName>
        <fullName evidence="15">TonB-dependent receptor</fullName>
    </submittedName>
</protein>
<keyword evidence="9 10" id="KW-0998">Cell outer membrane</keyword>
<dbReference type="InterPro" id="IPR037066">
    <property type="entry name" value="Plug_dom_sf"/>
</dbReference>
<evidence type="ECO:0000256" key="5">
    <source>
        <dbReference type="ARBA" id="ARBA00022729"/>
    </source>
</evidence>
<sequence>MARPFLLLSLLFTLPAFAQENRRIRVADSNSGKSIPFATVAEKGARTIAADSAGWVNTVVTGSTPLTLSATGYQPKTVRPDTLTNGATIFLLRNANEEEEIVVRSFRTESRIENLPTRIEVLGSEEVTEEVGIKPGNIASLVGDIAGIQIQQASAVSGNVEMRIQGLPGKYTQLLRDGMPLFGAFAGNFSVLQLPPLDLKQIEIVKGSSSTLYGGGAISGMVNVLSKRPTEGALQKTLLLNQSSLGESNAHLYLSQRHGRTGFTFFAGGNRQVPRDVDGDGYTDLAKSEGLNVHPALYLYPTTRHSVSIGYTGNFEDRRGGDLQVIKGTPDAQHAFFIRNRLARHTGDLQWEYRISDSRRLALKAIGSLFDRSVDANSFGGVTLKAQQLSYYSEFSYLVKAAKHDLVAGLNLTGQSFHSGQLHLPAENSNTVGVFVQDDWRLHPKWTLEGGLRTDFNSRYGAFVLPRLSLMYRISTDWMARLGGGLGYRLPTVFESDVDERDYFALTNNAIEAERSIGGNMDVNFHRSFGEADLTVNQSVFITSVRNVAELQANRGTPQLWTMAASQPLLTRGTETYVQLRIDELEAYLGYTYTDAQRRFYPAQPQQPLIARNKFAAVLAYEFSDHFRAGIEAAQIGRQYREDGSRTPAYLLAAAMLRYDWRQLSFVLNCENLFDYRQSRKEFLLAGGDPQNPRFRELWAPIDGRVANLSVRLKW</sequence>
<comment type="subcellular location">
    <subcellularLocation>
        <location evidence="1 10">Cell outer membrane</location>
        <topology evidence="1 10">Multi-pass membrane protein</topology>
    </subcellularLocation>
</comment>
<dbReference type="AlphaFoldDB" id="A0A4R4E8V1"/>
<evidence type="ECO:0000259" key="13">
    <source>
        <dbReference type="Pfam" id="PF00593"/>
    </source>
</evidence>
<evidence type="ECO:0000256" key="10">
    <source>
        <dbReference type="PROSITE-ProRule" id="PRU01360"/>
    </source>
</evidence>
<dbReference type="Gene3D" id="2.40.170.20">
    <property type="entry name" value="TonB-dependent receptor, beta-barrel domain"/>
    <property type="match status" value="1"/>
</dbReference>
<keyword evidence="4 10" id="KW-0812">Transmembrane</keyword>
<feature type="domain" description="TonB-dependent receptor plug" evidence="14">
    <location>
        <begin position="113"/>
        <end position="220"/>
    </location>
</feature>
<evidence type="ECO:0000256" key="3">
    <source>
        <dbReference type="ARBA" id="ARBA00022452"/>
    </source>
</evidence>
<keyword evidence="3 10" id="KW-1134">Transmembrane beta strand</keyword>
<keyword evidence="5 12" id="KW-0732">Signal</keyword>
<comment type="caution">
    <text evidence="15">The sequence shown here is derived from an EMBL/GenBank/DDBJ whole genome shotgun (WGS) entry which is preliminary data.</text>
</comment>
<keyword evidence="7 10" id="KW-0472">Membrane</keyword>
<dbReference type="Pfam" id="PF07715">
    <property type="entry name" value="Plug"/>
    <property type="match status" value="1"/>
</dbReference>
<keyword evidence="8 15" id="KW-0675">Receptor</keyword>
<dbReference type="OrthoDB" id="1109239at2"/>
<evidence type="ECO:0000256" key="11">
    <source>
        <dbReference type="RuleBase" id="RU003357"/>
    </source>
</evidence>
<evidence type="ECO:0000256" key="2">
    <source>
        <dbReference type="ARBA" id="ARBA00022448"/>
    </source>
</evidence>
<dbReference type="PANTHER" id="PTHR30069:SF29">
    <property type="entry name" value="HEMOGLOBIN AND HEMOGLOBIN-HAPTOGLOBIN-BINDING PROTEIN 1-RELATED"/>
    <property type="match status" value="1"/>
</dbReference>
<dbReference type="InterPro" id="IPR036942">
    <property type="entry name" value="Beta-barrel_TonB_sf"/>
</dbReference>
<dbReference type="PROSITE" id="PS52016">
    <property type="entry name" value="TONB_DEPENDENT_REC_3"/>
    <property type="match status" value="1"/>
</dbReference>
<dbReference type="GO" id="GO:0009279">
    <property type="term" value="C:cell outer membrane"/>
    <property type="evidence" value="ECO:0007669"/>
    <property type="project" value="UniProtKB-SubCell"/>
</dbReference>
<evidence type="ECO:0000313" key="15">
    <source>
        <dbReference type="EMBL" id="TCZ74195.1"/>
    </source>
</evidence>
<feature type="chain" id="PRO_5020882021" evidence="12">
    <location>
        <begin position="19"/>
        <end position="715"/>
    </location>
</feature>
<evidence type="ECO:0000256" key="7">
    <source>
        <dbReference type="ARBA" id="ARBA00023136"/>
    </source>
</evidence>
<evidence type="ECO:0000256" key="4">
    <source>
        <dbReference type="ARBA" id="ARBA00022692"/>
    </source>
</evidence>
<evidence type="ECO:0000256" key="1">
    <source>
        <dbReference type="ARBA" id="ARBA00004571"/>
    </source>
</evidence>
<dbReference type="PANTHER" id="PTHR30069">
    <property type="entry name" value="TONB-DEPENDENT OUTER MEMBRANE RECEPTOR"/>
    <property type="match status" value="1"/>
</dbReference>
<dbReference type="EMBL" id="SKFH01000003">
    <property type="protein sequence ID" value="TCZ74195.1"/>
    <property type="molecule type" value="Genomic_DNA"/>
</dbReference>
<name>A0A4R4E8V1_9BACT</name>
<dbReference type="Proteomes" id="UP000295164">
    <property type="component" value="Unassembled WGS sequence"/>
</dbReference>
<organism evidence="15 16">
    <name type="scientific">Flaviaesturariibacter aridisoli</name>
    <dbReference type="NCBI Taxonomy" id="2545761"/>
    <lineage>
        <taxon>Bacteria</taxon>
        <taxon>Pseudomonadati</taxon>
        <taxon>Bacteroidota</taxon>
        <taxon>Chitinophagia</taxon>
        <taxon>Chitinophagales</taxon>
        <taxon>Chitinophagaceae</taxon>
        <taxon>Flaviaestuariibacter</taxon>
    </lineage>
</organism>
<evidence type="ECO:0000256" key="8">
    <source>
        <dbReference type="ARBA" id="ARBA00023170"/>
    </source>
</evidence>
<feature type="domain" description="TonB-dependent receptor-like beta-barrel" evidence="13">
    <location>
        <begin position="297"/>
        <end position="673"/>
    </location>
</feature>
<gene>
    <name evidence="15" type="ORF">E0486_03730</name>
</gene>
<evidence type="ECO:0000256" key="9">
    <source>
        <dbReference type="ARBA" id="ARBA00023237"/>
    </source>
</evidence>
<feature type="signal peptide" evidence="12">
    <location>
        <begin position="1"/>
        <end position="18"/>
    </location>
</feature>